<dbReference type="EMBL" id="RAQQ01000002">
    <property type="protein sequence ID" value="RKF28783.1"/>
    <property type="molecule type" value="Genomic_DNA"/>
</dbReference>
<feature type="transmembrane region" description="Helical" evidence="2">
    <location>
        <begin position="95"/>
        <end position="112"/>
    </location>
</feature>
<name>A0A420F778_9ACTN</name>
<feature type="transmembrane region" description="Helical" evidence="2">
    <location>
        <begin position="39"/>
        <end position="57"/>
    </location>
</feature>
<keyword evidence="2" id="KW-0812">Transmembrane</keyword>
<protein>
    <recommendedName>
        <fullName evidence="5">YwiC-like family protein</fullName>
    </recommendedName>
</protein>
<dbReference type="OrthoDB" id="2380563at2"/>
<dbReference type="AlphaFoldDB" id="A0A420F778"/>
<sequence length="265" mass="28847">MTTRADTRRPGRRTHPPADPGGRSANPGRLVRRFVPPQHGAWAMLLLPYVVGVALVGPRWPHLPLLVAWLAGYLLSYYAFQAVKSRRPRRFAAQLRVYALVTAPLALTVVVARPAVLWYAPAYAVLLAINAWYAWRRRERALLNDLASVALSGVMLLVVATVAGVAPVRVLPAFAALLFYLAGTVLYVKTMIRERGSTTYLRASIAYHLAALVAATLLDVLLAPVFLVLLIRAAVLPARRLRPAQVGVIEIVCSLLVLAAVLVAS</sequence>
<comment type="caution">
    <text evidence="3">The sequence shown here is derived from an EMBL/GenBank/DDBJ whole genome shotgun (WGS) entry which is preliminary data.</text>
</comment>
<feature type="transmembrane region" description="Helical" evidence="2">
    <location>
        <begin position="142"/>
        <end position="164"/>
    </location>
</feature>
<evidence type="ECO:0008006" key="5">
    <source>
        <dbReference type="Google" id="ProtNLM"/>
    </source>
</evidence>
<dbReference type="InterPro" id="IPR025576">
    <property type="entry name" value="YwiC"/>
</dbReference>
<dbReference type="RefSeq" id="WP_120326870.1">
    <property type="nucleotide sequence ID" value="NZ_JBITMZ010000006.1"/>
</dbReference>
<dbReference type="Proteomes" id="UP000285744">
    <property type="component" value="Unassembled WGS sequence"/>
</dbReference>
<feature type="region of interest" description="Disordered" evidence="1">
    <location>
        <begin position="1"/>
        <end position="29"/>
    </location>
</feature>
<dbReference type="Pfam" id="PF14256">
    <property type="entry name" value="YwiC"/>
    <property type="match status" value="1"/>
</dbReference>
<feature type="transmembrane region" description="Helical" evidence="2">
    <location>
        <begin position="170"/>
        <end position="188"/>
    </location>
</feature>
<keyword evidence="2" id="KW-0472">Membrane</keyword>
<feature type="transmembrane region" description="Helical" evidence="2">
    <location>
        <begin position="63"/>
        <end position="83"/>
    </location>
</feature>
<evidence type="ECO:0000313" key="3">
    <source>
        <dbReference type="EMBL" id="RKF28783.1"/>
    </source>
</evidence>
<gene>
    <name evidence="3" type="ORF">D7I43_03335</name>
</gene>
<keyword evidence="2" id="KW-1133">Transmembrane helix</keyword>
<evidence type="ECO:0000313" key="4">
    <source>
        <dbReference type="Proteomes" id="UP000285744"/>
    </source>
</evidence>
<feature type="transmembrane region" description="Helical" evidence="2">
    <location>
        <begin position="209"/>
        <end position="231"/>
    </location>
</feature>
<feature type="transmembrane region" description="Helical" evidence="2">
    <location>
        <begin position="118"/>
        <end position="135"/>
    </location>
</feature>
<evidence type="ECO:0000256" key="1">
    <source>
        <dbReference type="SAM" id="MobiDB-lite"/>
    </source>
</evidence>
<organism evidence="3 4">
    <name type="scientific">Micromonospora globbae</name>
    <dbReference type="NCBI Taxonomy" id="1894969"/>
    <lineage>
        <taxon>Bacteria</taxon>
        <taxon>Bacillati</taxon>
        <taxon>Actinomycetota</taxon>
        <taxon>Actinomycetes</taxon>
        <taxon>Micromonosporales</taxon>
        <taxon>Micromonosporaceae</taxon>
        <taxon>Micromonospora</taxon>
    </lineage>
</organism>
<feature type="transmembrane region" description="Helical" evidence="2">
    <location>
        <begin position="243"/>
        <end position="264"/>
    </location>
</feature>
<proteinExistence type="predicted"/>
<evidence type="ECO:0000256" key="2">
    <source>
        <dbReference type="SAM" id="Phobius"/>
    </source>
</evidence>
<reference evidence="3 4" key="1">
    <citation type="journal article" date="2018" name="Int. J. Syst. Evol. Microbiol.">
        <title>Micromonospora globbae sp. nov., an endophytic actinomycete isolated from roots of Globba winitii C. H. Wright.</title>
        <authorList>
            <person name="Kuncharoen N."/>
            <person name="Pittayakhajonwut P."/>
            <person name="Tanasupawat S."/>
        </authorList>
    </citation>
    <scope>NUCLEOTIDE SEQUENCE [LARGE SCALE GENOMIC DNA]</scope>
    <source>
        <strain evidence="3 4">WPS1-2</strain>
    </source>
</reference>
<accession>A0A420F778</accession>